<name>A0ACB8DYS3_DERSI</name>
<dbReference type="Proteomes" id="UP000821865">
    <property type="component" value="Chromosome 1"/>
</dbReference>
<gene>
    <name evidence="1" type="ORF">HPB49_010000</name>
</gene>
<keyword evidence="2" id="KW-1185">Reference proteome</keyword>
<protein>
    <submittedName>
        <fullName evidence="1">Uncharacterized protein</fullName>
    </submittedName>
</protein>
<reference evidence="1" key="1">
    <citation type="submission" date="2020-05" db="EMBL/GenBank/DDBJ databases">
        <title>Large-scale comparative analyses of tick genomes elucidate their genetic diversity and vector capacities.</title>
        <authorList>
            <person name="Jia N."/>
            <person name="Wang J."/>
            <person name="Shi W."/>
            <person name="Du L."/>
            <person name="Sun Y."/>
            <person name="Zhan W."/>
            <person name="Jiang J."/>
            <person name="Wang Q."/>
            <person name="Zhang B."/>
            <person name="Ji P."/>
            <person name="Sakyi L.B."/>
            <person name="Cui X."/>
            <person name="Yuan T."/>
            <person name="Jiang B."/>
            <person name="Yang W."/>
            <person name="Lam T.T.-Y."/>
            <person name="Chang Q."/>
            <person name="Ding S."/>
            <person name="Wang X."/>
            <person name="Zhu J."/>
            <person name="Ruan X."/>
            <person name="Zhao L."/>
            <person name="Wei J."/>
            <person name="Que T."/>
            <person name="Du C."/>
            <person name="Cheng J."/>
            <person name="Dai P."/>
            <person name="Han X."/>
            <person name="Huang E."/>
            <person name="Gao Y."/>
            <person name="Liu J."/>
            <person name="Shao H."/>
            <person name="Ye R."/>
            <person name="Li L."/>
            <person name="Wei W."/>
            <person name="Wang X."/>
            <person name="Wang C."/>
            <person name="Yang T."/>
            <person name="Huo Q."/>
            <person name="Li W."/>
            <person name="Guo W."/>
            <person name="Chen H."/>
            <person name="Zhou L."/>
            <person name="Ni X."/>
            <person name="Tian J."/>
            <person name="Zhou Y."/>
            <person name="Sheng Y."/>
            <person name="Liu T."/>
            <person name="Pan Y."/>
            <person name="Xia L."/>
            <person name="Li J."/>
            <person name="Zhao F."/>
            <person name="Cao W."/>
        </authorList>
    </citation>
    <scope>NUCLEOTIDE SEQUENCE</scope>
    <source>
        <strain evidence="1">Dsil-2018</strain>
    </source>
</reference>
<sequence length="79" mass="9126">MIKRITNRQQELLEKDVLHIVQALIISRLTYPFLYHSLNRTETDQMDTILRTAIKAALGLPQHASTHLLLRLGVHNTIQ</sequence>
<accession>A0ACB8DYS3</accession>
<comment type="caution">
    <text evidence="1">The sequence shown here is derived from an EMBL/GenBank/DDBJ whole genome shotgun (WGS) entry which is preliminary data.</text>
</comment>
<proteinExistence type="predicted"/>
<organism evidence="1 2">
    <name type="scientific">Dermacentor silvarum</name>
    <name type="common">Tick</name>
    <dbReference type="NCBI Taxonomy" id="543639"/>
    <lineage>
        <taxon>Eukaryota</taxon>
        <taxon>Metazoa</taxon>
        <taxon>Ecdysozoa</taxon>
        <taxon>Arthropoda</taxon>
        <taxon>Chelicerata</taxon>
        <taxon>Arachnida</taxon>
        <taxon>Acari</taxon>
        <taxon>Parasitiformes</taxon>
        <taxon>Ixodida</taxon>
        <taxon>Ixodoidea</taxon>
        <taxon>Ixodidae</taxon>
        <taxon>Rhipicephalinae</taxon>
        <taxon>Dermacentor</taxon>
    </lineage>
</organism>
<evidence type="ECO:0000313" key="2">
    <source>
        <dbReference type="Proteomes" id="UP000821865"/>
    </source>
</evidence>
<dbReference type="EMBL" id="CM023470">
    <property type="protein sequence ID" value="KAH7979597.1"/>
    <property type="molecule type" value="Genomic_DNA"/>
</dbReference>
<evidence type="ECO:0000313" key="1">
    <source>
        <dbReference type="EMBL" id="KAH7979597.1"/>
    </source>
</evidence>